<name>A0A438D1D2_VITVI</name>
<reference evidence="1 2" key="1">
    <citation type="journal article" date="2018" name="PLoS Genet.">
        <title>Population sequencing reveals clonal diversity and ancestral inbreeding in the grapevine cultivar Chardonnay.</title>
        <authorList>
            <person name="Roach M.J."/>
            <person name="Johnson D.L."/>
            <person name="Bohlmann J."/>
            <person name="van Vuuren H.J."/>
            <person name="Jones S.J."/>
            <person name="Pretorius I.S."/>
            <person name="Schmidt S.A."/>
            <person name="Borneman A.R."/>
        </authorList>
    </citation>
    <scope>NUCLEOTIDE SEQUENCE [LARGE SCALE GENOMIC DNA]</scope>
    <source>
        <strain evidence="2">cv. Chardonnay</strain>
        <tissue evidence="1">Leaf</tissue>
    </source>
</reference>
<evidence type="ECO:0000313" key="1">
    <source>
        <dbReference type="EMBL" id="RVW29212.1"/>
    </source>
</evidence>
<dbReference type="Proteomes" id="UP000288805">
    <property type="component" value="Unassembled WGS sequence"/>
</dbReference>
<dbReference type="PANTHER" id="PTHR31656">
    <property type="entry name" value="ROOT CAP DOMAIN-CONTAINING PROTEIN"/>
    <property type="match status" value="1"/>
</dbReference>
<gene>
    <name evidence="1" type="ORF">CK203_083942</name>
</gene>
<protein>
    <submittedName>
        <fullName evidence="1">Uncharacterized protein</fullName>
    </submittedName>
</protein>
<proteinExistence type="predicted"/>
<evidence type="ECO:0000313" key="2">
    <source>
        <dbReference type="Proteomes" id="UP000288805"/>
    </source>
</evidence>
<organism evidence="1 2">
    <name type="scientific">Vitis vinifera</name>
    <name type="common">Grape</name>
    <dbReference type="NCBI Taxonomy" id="29760"/>
    <lineage>
        <taxon>Eukaryota</taxon>
        <taxon>Viridiplantae</taxon>
        <taxon>Streptophyta</taxon>
        <taxon>Embryophyta</taxon>
        <taxon>Tracheophyta</taxon>
        <taxon>Spermatophyta</taxon>
        <taxon>Magnoliopsida</taxon>
        <taxon>eudicotyledons</taxon>
        <taxon>Gunneridae</taxon>
        <taxon>Pentapetalae</taxon>
        <taxon>rosids</taxon>
        <taxon>Vitales</taxon>
        <taxon>Vitaceae</taxon>
        <taxon>Viteae</taxon>
        <taxon>Vitis</taxon>
    </lineage>
</organism>
<sequence length="109" mass="12076">MGNLKDAFSIVTPPNLKLVCRGPKPTCNGVGAACFVPRFIGGDGIVFYFHGKSNQHFSLVSDVNLQPFHWSPPCWKNLGLHMDPGLGSLVWPSHLYTLSHKKLYNEVLL</sequence>
<accession>A0A438D1D2</accession>
<comment type="caution">
    <text evidence="1">The sequence shown here is derived from an EMBL/GenBank/DDBJ whole genome shotgun (WGS) entry which is preliminary data.</text>
</comment>
<dbReference type="EMBL" id="QGNW01001858">
    <property type="protein sequence ID" value="RVW29212.1"/>
    <property type="molecule type" value="Genomic_DNA"/>
</dbReference>
<dbReference type="AlphaFoldDB" id="A0A438D1D2"/>